<accession>A0AA41FX50</accession>
<evidence type="ECO:0000313" key="2">
    <source>
        <dbReference type="EMBL" id="MBV0900180.1"/>
    </source>
</evidence>
<feature type="compositionally biased region" description="Basic and acidic residues" evidence="1">
    <location>
        <begin position="16"/>
        <end position="30"/>
    </location>
</feature>
<reference evidence="2" key="1">
    <citation type="submission" date="2021-06" db="EMBL/GenBank/DDBJ databases">
        <title>New haloarchaea isolates fom saline soil.</title>
        <authorList>
            <person name="Duran-Viseras A."/>
            <person name="Sanchez-Porro C.S."/>
            <person name="Ventosa A."/>
        </authorList>
    </citation>
    <scope>NUCLEOTIDE SEQUENCE</scope>
    <source>
        <strain evidence="2">JCM 18369</strain>
    </source>
</reference>
<comment type="caution">
    <text evidence="2">The sequence shown here is derived from an EMBL/GenBank/DDBJ whole genome shotgun (WGS) entry which is preliminary data.</text>
</comment>
<keyword evidence="3" id="KW-1185">Reference proteome</keyword>
<feature type="region of interest" description="Disordered" evidence="1">
    <location>
        <begin position="1"/>
        <end position="30"/>
    </location>
</feature>
<dbReference type="Proteomes" id="UP001166304">
    <property type="component" value="Unassembled WGS sequence"/>
</dbReference>
<sequence>MADSDETGLLTQNQREFLRTTDPDMSDRGVRAAKSRIRKRIQVAFDDLRLLFGTEETEQKLDLDKVLGDIDPGRVWPLSAILFMWSVHHPTLLNRNLDQGMSTPDKGLSTHEQVDRVTASFDSQVERGVRTALESVETDRIPEEVNNDLTISLGGSVADMSDEELAELSRRSLDLLFRRGDLDNAEYARIMKRKLADADEK</sequence>
<evidence type="ECO:0000256" key="1">
    <source>
        <dbReference type="SAM" id="MobiDB-lite"/>
    </source>
</evidence>
<gene>
    <name evidence="2" type="ORF">KTS37_00120</name>
</gene>
<dbReference type="AlphaFoldDB" id="A0AA41FX50"/>
<dbReference type="RefSeq" id="WP_162412505.1">
    <property type="nucleotide sequence ID" value="NZ_JAHQXE010000001.1"/>
</dbReference>
<protein>
    <submittedName>
        <fullName evidence="2">Uncharacterized protein</fullName>
    </submittedName>
</protein>
<dbReference type="EMBL" id="JAHQXE010000001">
    <property type="protein sequence ID" value="MBV0900180.1"/>
    <property type="molecule type" value="Genomic_DNA"/>
</dbReference>
<evidence type="ECO:0000313" key="3">
    <source>
        <dbReference type="Proteomes" id="UP001166304"/>
    </source>
</evidence>
<name>A0AA41FX50_9EURY</name>
<proteinExistence type="predicted"/>
<organism evidence="2 3">
    <name type="scientific">Haloarcula salina</name>
    <dbReference type="NCBI Taxonomy" id="1429914"/>
    <lineage>
        <taxon>Archaea</taxon>
        <taxon>Methanobacteriati</taxon>
        <taxon>Methanobacteriota</taxon>
        <taxon>Stenosarchaea group</taxon>
        <taxon>Halobacteria</taxon>
        <taxon>Halobacteriales</taxon>
        <taxon>Haloarculaceae</taxon>
        <taxon>Haloarcula</taxon>
    </lineage>
</organism>